<dbReference type="InterPro" id="IPR011701">
    <property type="entry name" value="MFS"/>
</dbReference>
<keyword evidence="9" id="KW-1185">Reference proteome</keyword>
<dbReference type="InterPro" id="IPR020846">
    <property type="entry name" value="MFS_dom"/>
</dbReference>
<feature type="compositionally biased region" description="Low complexity" evidence="5">
    <location>
        <begin position="557"/>
        <end position="568"/>
    </location>
</feature>
<evidence type="ECO:0000256" key="5">
    <source>
        <dbReference type="SAM" id="MobiDB-lite"/>
    </source>
</evidence>
<feature type="transmembrane region" description="Helical" evidence="6">
    <location>
        <begin position="94"/>
        <end position="113"/>
    </location>
</feature>
<feature type="transmembrane region" description="Helical" evidence="6">
    <location>
        <begin position="181"/>
        <end position="203"/>
    </location>
</feature>
<dbReference type="RefSeq" id="WP_358351089.1">
    <property type="nucleotide sequence ID" value="NZ_JBEZFP010000015.1"/>
</dbReference>
<dbReference type="SUPFAM" id="SSF103473">
    <property type="entry name" value="MFS general substrate transporter"/>
    <property type="match status" value="1"/>
</dbReference>
<proteinExistence type="predicted"/>
<comment type="subcellular location">
    <subcellularLocation>
        <location evidence="1">Cell membrane</location>
        <topology evidence="1">Multi-pass membrane protein</topology>
    </subcellularLocation>
</comment>
<organism evidence="8 9">
    <name type="scientific">Streptodolium elevatio</name>
    <dbReference type="NCBI Taxonomy" id="3157996"/>
    <lineage>
        <taxon>Bacteria</taxon>
        <taxon>Bacillati</taxon>
        <taxon>Actinomycetota</taxon>
        <taxon>Actinomycetes</taxon>
        <taxon>Kitasatosporales</taxon>
        <taxon>Streptomycetaceae</taxon>
        <taxon>Streptodolium</taxon>
    </lineage>
</organism>
<dbReference type="PANTHER" id="PTHR23501">
    <property type="entry name" value="MAJOR FACILITATOR SUPERFAMILY"/>
    <property type="match status" value="1"/>
</dbReference>
<evidence type="ECO:0000256" key="2">
    <source>
        <dbReference type="ARBA" id="ARBA00022692"/>
    </source>
</evidence>
<dbReference type="PROSITE" id="PS50850">
    <property type="entry name" value="MFS"/>
    <property type="match status" value="1"/>
</dbReference>
<reference evidence="8 9" key="1">
    <citation type="submission" date="2024-06" db="EMBL/GenBank/DDBJ databases">
        <title>The Natural Products Discovery Center: Release of the First 8490 Sequenced Strains for Exploring Actinobacteria Biosynthetic Diversity.</title>
        <authorList>
            <person name="Kalkreuter E."/>
            <person name="Kautsar S.A."/>
            <person name="Yang D."/>
            <person name="Bader C.D."/>
            <person name="Teijaro C.N."/>
            <person name="Fluegel L."/>
            <person name="Davis C.M."/>
            <person name="Simpson J.R."/>
            <person name="Lauterbach L."/>
            <person name="Steele A.D."/>
            <person name="Gui C."/>
            <person name="Meng S."/>
            <person name="Li G."/>
            <person name="Viehrig K."/>
            <person name="Ye F."/>
            <person name="Su P."/>
            <person name="Kiefer A.F."/>
            <person name="Nichols A."/>
            <person name="Cepeda A.J."/>
            <person name="Yan W."/>
            <person name="Fan B."/>
            <person name="Jiang Y."/>
            <person name="Adhikari A."/>
            <person name="Zheng C.-J."/>
            <person name="Schuster L."/>
            <person name="Cowan T.M."/>
            <person name="Smanski M.J."/>
            <person name="Chevrette M.G."/>
            <person name="De Carvalho L.P.S."/>
            <person name="Shen B."/>
        </authorList>
    </citation>
    <scope>NUCLEOTIDE SEQUENCE [LARGE SCALE GENOMIC DNA]</scope>
    <source>
        <strain evidence="8 9">NPDC048946</strain>
    </source>
</reference>
<feature type="transmembrane region" description="Helical" evidence="6">
    <location>
        <begin position="119"/>
        <end position="140"/>
    </location>
</feature>
<feature type="domain" description="Major facilitator superfamily (MFS) profile" evidence="7">
    <location>
        <begin position="29"/>
        <end position="515"/>
    </location>
</feature>
<feature type="transmembrane region" description="Helical" evidence="6">
    <location>
        <begin position="63"/>
        <end position="82"/>
    </location>
</feature>
<keyword evidence="3 6" id="KW-1133">Transmembrane helix</keyword>
<keyword evidence="4 6" id="KW-0472">Membrane</keyword>
<sequence>MSTIASDTASGRSEPGADGEFTHRQIMKVMSVLLVSLFVACISGTVISTALPTIVGDLGGQDQLAWVASAGLLTTTASTPLWGKLSDLYGRKRLFRIALILFAVSSALAGLSQSMGQLIAARAAQGIGVGGITALTQAIMADVTTPRTRGRYSGWIGSAFGVATVAGPLIGGFLVGSEALGWRWTFYVGIPFAVAALVMVERVLKLPHVRREAHVDYLGAALITGAITSVLLALSLGGQKWAWNSGTTYTLAALTVVLGLGAAWQERRAKQPILPPHLFRSRTFRLAGTGSFFVGFAMFGAMIYLPQYLQIVRGMSPTRSGLMTLPMVIGMLGASILSGRLITRYGRWKAFPLIGLPMISLGLFLLANLKVGTPLALAGVYMLVLGVGLGLSSQVLVLAIQNDVDPDDIGTATSSASFFRSMGGAVGVGVLGAILSSRLSSGIPELMAERHVTPPPGTDMGHLLGSPSAIHDLDAPLRGVVLDGFTDGLHTVFLTAAPVTLLGFLAVLAIREVALRGGRNAKEEVGADDGPRGGGDRGGERGGERGGDAADAEPDGSSDPAAADLAGPVSERAGARG</sequence>
<dbReference type="Proteomes" id="UP001551482">
    <property type="component" value="Unassembled WGS sequence"/>
</dbReference>
<comment type="caution">
    <text evidence="8">The sequence shown here is derived from an EMBL/GenBank/DDBJ whole genome shotgun (WGS) entry which is preliminary data.</text>
</comment>
<feature type="transmembrane region" description="Helical" evidence="6">
    <location>
        <begin position="284"/>
        <end position="305"/>
    </location>
</feature>
<dbReference type="InterPro" id="IPR036259">
    <property type="entry name" value="MFS_trans_sf"/>
</dbReference>
<feature type="transmembrane region" description="Helical" evidence="6">
    <location>
        <begin position="246"/>
        <end position="264"/>
    </location>
</feature>
<dbReference type="Gene3D" id="1.20.1720.10">
    <property type="entry name" value="Multidrug resistance protein D"/>
    <property type="match status" value="1"/>
</dbReference>
<evidence type="ECO:0000256" key="4">
    <source>
        <dbReference type="ARBA" id="ARBA00023136"/>
    </source>
</evidence>
<evidence type="ECO:0000256" key="1">
    <source>
        <dbReference type="ARBA" id="ARBA00004651"/>
    </source>
</evidence>
<name>A0ABV3DCM0_9ACTN</name>
<feature type="region of interest" description="Disordered" evidence="5">
    <location>
        <begin position="522"/>
        <end position="577"/>
    </location>
</feature>
<protein>
    <submittedName>
        <fullName evidence="8">MDR family MFS transporter</fullName>
    </submittedName>
</protein>
<evidence type="ECO:0000256" key="3">
    <source>
        <dbReference type="ARBA" id="ARBA00022989"/>
    </source>
</evidence>
<feature type="compositionally biased region" description="Basic and acidic residues" evidence="5">
    <location>
        <begin position="522"/>
        <end position="548"/>
    </location>
</feature>
<accession>A0ABV3DCM0</accession>
<dbReference type="EMBL" id="JBEZFP010000015">
    <property type="protein sequence ID" value="MEU8133502.1"/>
    <property type="molecule type" value="Genomic_DNA"/>
</dbReference>
<feature type="transmembrane region" description="Helical" evidence="6">
    <location>
        <begin position="350"/>
        <end position="369"/>
    </location>
</feature>
<keyword evidence="2 6" id="KW-0812">Transmembrane</keyword>
<dbReference type="Gene3D" id="1.20.1250.20">
    <property type="entry name" value="MFS general substrate transporter like domains"/>
    <property type="match status" value="1"/>
</dbReference>
<feature type="transmembrane region" description="Helical" evidence="6">
    <location>
        <begin position="325"/>
        <end position="343"/>
    </location>
</feature>
<dbReference type="PRINTS" id="PR01036">
    <property type="entry name" value="TCRTETB"/>
</dbReference>
<feature type="transmembrane region" description="Helical" evidence="6">
    <location>
        <begin position="488"/>
        <end position="510"/>
    </location>
</feature>
<dbReference type="PANTHER" id="PTHR23501:SF197">
    <property type="entry name" value="COMD"/>
    <property type="match status" value="1"/>
</dbReference>
<dbReference type="Pfam" id="PF07690">
    <property type="entry name" value="MFS_1"/>
    <property type="match status" value="1"/>
</dbReference>
<feature type="transmembrane region" description="Helical" evidence="6">
    <location>
        <begin position="152"/>
        <end position="175"/>
    </location>
</feature>
<feature type="transmembrane region" description="Helical" evidence="6">
    <location>
        <begin position="375"/>
        <end position="398"/>
    </location>
</feature>
<evidence type="ECO:0000313" key="9">
    <source>
        <dbReference type="Proteomes" id="UP001551482"/>
    </source>
</evidence>
<dbReference type="CDD" id="cd17502">
    <property type="entry name" value="MFS_Azr1_MDR_like"/>
    <property type="match status" value="1"/>
</dbReference>
<evidence type="ECO:0000259" key="7">
    <source>
        <dbReference type="PROSITE" id="PS50850"/>
    </source>
</evidence>
<evidence type="ECO:0000256" key="6">
    <source>
        <dbReference type="SAM" id="Phobius"/>
    </source>
</evidence>
<feature type="transmembrane region" description="Helical" evidence="6">
    <location>
        <begin position="215"/>
        <end position="234"/>
    </location>
</feature>
<evidence type="ECO:0000313" key="8">
    <source>
        <dbReference type="EMBL" id="MEU8133502.1"/>
    </source>
</evidence>
<gene>
    <name evidence="8" type="ORF">AB0C36_08345</name>
</gene>
<feature type="transmembrane region" description="Helical" evidence="6">
    <location>
        <begin position="418"/>
        <end position="437"/>
    </location>
</feature>
<feature type="transmembrane region" description="Helical" evidence="6">
    <location>
        <begin position="32"/>
        <end position="51"/>
    </location>
</feature>